<keyword evidence="1" id="KW-0131">Cell cycle</keyword>
<dbReference type="InterPro" id="IPR031327">
    <property type="entry name" value="MCM"/>
</dbReference>
<dbReference type="GO" id="GO:0005634">
    <property type="term" value="C:nucleus"/>
    <property type="evidence" value="ECO:0007669"/>
    <property type="project" value="TreeGrafter"/>
</dbReference>
<evidence type="ECO:0000256" key="1">
    <source>
        <dbReference type="ARBA" id="ARBA00023306"/>
    </source>
</evidence>
<reference evidence="6" key="2">
    <citation type="journal article" date="2017" name="Nat. Plants">
        <title>The Aegilops tauschii genome reveals multiple impacts of transposons.</title>
        <authorList>
            <person name="Zhao G."/>
            <person name="Zou C."/>
            <person name="Li K."/>
            <person name="Wang K."/>
            <person name="Li T."/>
            <person name="Gao L."/>
            <person name="Zhang X."/>
            <person name="Wang H."/>
            <person name="Yang Z."/>
            <person name="Liu X."/>
            <person name="Jiang W."/>
            <person name="Mao L."/>
            <person name="Kong X."/>
            <person name="Jiao Y."/>
            <person name="Jia J."/>
        </authorList>
    </citation>
    <scope>NUCLEOTIDE SEQUENCE [LARGE SCALE GENOMIC DNA]</scope>
    <source>
        <strain evidence="6">cv. AL8/78</strain>
    </source>
</reference>
<dbReference type="GO" id="GO:1902975">
    <property type="term" value="P:mitotic DNA replication initiation"/>
    <property type="evidence" value="ECO:0007669"/>
    <property type="project" value="TreeGrafter"/>
</dbReference>
<dbReference type="GO" id="GO:0006271">
    <property type="term" value="P:DNA strand elongation involved in DNA replication"/>
    <property type="evidence" value="ECO:0007669"/>
    <property type="project" value="TreeGrafter"/>
</dbReference>
<evidence type="ECO:0000256" key="2">
    <source>
        <dbReference type="SAM" id="Phobius"/>
    </source>
</evidence>
<dbReference type="Gene3D" id="3.30.1640.10">
    <property type="entry name" value="mini-chromosome maintenance (MCM) complex, chain A, domain 1"/>
    <property type="match status" value="1"/>
</dbReference>
<keyword evidence="2" id="KW-0472">Membrane</keyword>
<dbReference type="GO" id="GO:0000727">
    <property type="term" value="P:double-strand break repair via break-induced replication"/>
    <property type="evidence" value="ECO:0007669"/>
    <property type="project" value="TreeGrafter"/>
</dbReference>
<dbReference type="GO" id="GO:0005524">
    <property type="term" value="F:ATP binding"/>
    <property type="evidence" value="ECO:0007669"/>
    <property type="project" value="InterPro"/>
</dbReference>
<dbReference type="Gene3D" id="2.40.50.140">
    <property type="entry name" value="Nucleic acid-binding proteins"/>
    <property type="match status" value="1"/>
</dbReference>
<reference evidence="5" key="4">
    <citation type="submission" date="2019-03" db="UniProtKB">
        <authorList>
            <consortium name="EnsemblPlants"/>
        </authorList>
    </citation>
    <scope>IDENTIFICATION</scope>
</reference>
<keyword evidence="2" id="KW-1133">Transmembrane helix</keyword>
<evidence type="ECO:0000259" key="4">
    <source>
        <dbReference type="Pfam" id="PF17207"/>
    </source>
</evidence>
<dbReference type="PANTHER" id="PTHR11630">
    <property type="entry name" value="DNA REPLICATION LICENSING FACTOR MCM FAMILY MEMBER"/>
    <property type="match status" value="1"/>
</dbReference>
<dbReference type="Pfam" id="PF17207">
    <property type="entry name" value="MCM_OB"/>
    <property type="match status" value="1"/>
</dbReference>
<dbReference type="EnsemblPlants" id="AET1Gv20713100.4">
    <property type="protein sequence ID" value="AET1Gv20713100.4"/>
    <property type="gene ID" value="AET1Gv20713100"/>
</dbReference>
<keyword evidence="2" id="KW-0812">Transmembrane</keyword>
<evidence type="ECO:0000259" key="3">
    <source>
        <dbReference type="Pfam" id="PF14551"/>
    </source>
</evidence>
<dbReference type="PANTHER" id="PTHR11630:SF46">
    <property type="entry name" value="DNA REPLICATION LICENSING FACTOR MCM3-RELATED"/>
    <property type="match status" value="1"/>
</dbReference>
<dbReference type="InterPro" id="IPR012340">
    <property type="entry name" value="NA-bd_OB-fold"/>
</dbReference>
<accession>A0A452ZCJ6</accession>
<reference evidence="5" key="3">
    <citation type="journal article" date="2017" name="Nature">
        <title>Genome sequence of the progenitor of the wheat D genome Aegilops tauschii.</title>
        <authorList>
            <person name="Luo M.C."/>
            <person name="Gu Y.Q."/>
            <person name="Puiu D."/>
            <person name="Wang H."/>
            <person name="Twardziok S.O."/>
            <person name="Deal K.R."/>
            <person name="Huo N."/>
            <person name="Zhu T."/>
            <person name="Wang L."/>
            <person name="Wang Y."/>
            <person name="McGuire P.E."/>
            <person name="Liu S."/>
            <person name="Long H."/>
            <person name="Ramasamy R.K."/>
            <person name="Rodriguez J.C."/>
            <person name="Van S.L."/>
            <person name="Yuan L."/>
            <person name="Wang Z."/>
            <person name="Xia Z."/>
            <person name="Xiao L."/>
            <person name="Anderson O.D."/>
            <person name="Ouyang S."/>
            <person name="Liang Y."/>
            <person name="Zimin A.V."/>
            <person name="Pertea G."/>
            <person name="Qi P."/>
            <person name="Bennetzen J.L."/>
            <person name="Dai X."/>
            <person name="Dawson M.W."/>
            <person name="Muller H.G."/>
            <person name="Kugler K."/>
            <person name="Rivarola-Duarte L."/>
            <person name="Spannagl M."/>
            <person name="Mayer K.F.X."/>
            <person name="Lu F.H."/>
            <person name="Bevan M.W."/>
            <person name="Leroy P."/>
            <person name="Li P."/>
            <person name="You F.M."/>
            <person name="Sun Q."/>
            <person name="Liu Z."/>
            <person name="Lyons E."/>
            <person name="Wicker T."/>
            <person name="Salzberg S.L."/>
            <person name="Devos K.M."/>
            <person name="Dvorak J."/>
        </authorList>
    </citation>
    <scope>NUCLEOTIDE SEQUENCE [LARGE SCALE GENOMIC DNA]</scope>
    <source>
        <strain evidence="5">cv. AL8/78</strain>
    </source>
</reference>
<dbReference type="GO" id="GO:0042555">
    <property type="term" value="C:MCM complex"/>
    <property type="evidence" value="ECO:0007669"/>
    <property type="project" value="TreeGrafter"/>
</dbReference>
<dbReference type="Gramene" id="AET1Gv20713100.4">
    <property type="protein sequence ID" value="AET1Gv20713100.4"/>
    <property type="gene ID" value="AET1Gv20713100"/>
</dbReference>
<sequence>AAAAAAMDVNEEAMAANKRAFLDFLDQDVGKGVYMQAVRDMVQSKRHRLTIGMDDLRNHNLDLARRVIRSPGEFMQPASDAVTEVARNLDPKFLKEGERVLVGFTGPFGFHRVTPRDLMSSFIGTMVCVEGIVTKCSLVRPKVVKSVHYCPATAAFMSREYRDITSFVGLPTGSVYPTRVCFYVLFPFILIQGSLFHVVWLKSELLRMKMAICWSPSMGCVNTRITRHCPCKRCLKMLPLDSSQELWMLLWKMIL</sequence>
<dbReference type="FunFam" id="3.30.1640.10:FF:000012">
    <property type="entry name" value="DNA helicase"/>
    <property type="match status" value="1"/>
</dbReference>
<dbReference type="Gene3D" id="2.20.28.10">
    <property type="match status" value="1"/>
</dbReference>
<evidence type="ECO:0000313" key="6">
    <source>
        <dbReference type="Proteomes" id="UP000015105"/>
    </source>
</evidence>
<feature type="domain" description="MCM N-terminal" evidence="3">
    <location>
        <begin position="18"/>
        <end position="105"/>
    </location>
</feature>
<feature type="transmembrane region" description="Helical" evidence="2">
    <location>
        <begin position="182"/>
        <end position="201"/>
    </location>
</feature>
<dbReference type="Pfam" id="PF14551">
    <property type="entry name" value="MCM_N"/>
    <property type="match status" value="1"/>
</dbReference>
<dbReference type="AlphaFoldDB" id="A0A452ZCJ6"/>
<evidence type="ECO:0000313" key="5">
    <source>
        <dbReference type="EnsemblPlants" id="AET1Gv20713100.4"/>
    </source>
</evidence>
<evidence type="ECO:0008006" key="7">
    <source>
        <dbReference type="Google" id="ProtNLM"/>
    </source>
</evidence>
<protein>
    <recommendedName>
        <fullName evidence="7">MCM OB domain-containing protein</fullName>
    </recommendedName>
</protein>
<proteinExistence type="predicted"/>
<keyword evidence="6" id="KW-1185">Reference proteome</keyword>
<name>A0A452ZCJ6_AEGTS</name>
<dbReference type="GO" id="GO:0003697">
    <property type="term" value="F:single-stranded DNA binding"/>
    <property type="evidence" value="ECO:0007669"/>
    <property type="project" value="TreeGrafter"/>
</dbReference>
<feature type="domain" description="MCM OB" evidence="4">
    <location>
        <begin position="116"/>
        <end position="163"/>
    </location>
</feature>
<reference evidence="6" key="1">
    <citation type="journal article" date="2014" name="Science">
        <title>Ancient hybridizations among the ancestral genomes of bread wheat.</title>
        <authorList>
            <consortium name="International Wheat Genome Sequencing Consortium,"/>
            <person name="Marcussen T."/>
            <person name="Sandve S.R."/>
            <person name="Heier L."/>
            <person name="Spannagl M."/>
            <person name="Pfeifer M."/>
            <person name="Jakobsen K.S."/>
            <person name="Wulff B.B."/>
            <person name="Steuernagel B."/>
            <person name="Mayer K.F."/>
            <person name="Olsen O.A."/>
        </authorList>
    </citation>
    <scope>NUCLEOTIDE SEQUENCE [LARGE SCALE GENOMIC DNA]</scope>
    <source>
        <strain evidence="6">cv. AL8/78</strain>
    </source>
</reference>
<organism evidence="5 6">
    <name type="scientific">Aegilops tauschii subsp. strangulata</name>
    <name type="common">Goatgrass</name>
    <dbReference type="NCBI Taxonomy" id="200361"/>
    <lineage>
        <taxon>Eukaryota</taxon>
        <taxon>Viridiplantae</taxon>
        <taxon>Streptophyta</taxon>
        <taxon>Embryophyta</taxon>
        <taxon>Tracheophyta</taxon>
        <taxon>Spermatophyta</taxon>
        <taxon>Magnoliopsida</taxon>
        <taxon>Liliopsida</taxon>
        <taxon>Poales</taxon>
        <taxon>Poaceae</taxon>
        <taxon>BOP clade</taxon>
        <taxon>Pooideae</taxon>
        <taxon>Triticodae</taxon>
        <taxon>Triticeae</taxon>
        <taxon>Triticinae</taxon>
        <taxon>Aegilops</taxon>
    </lineage>
</organism>
<dbReference type="InterPro" id="IPR027925">
    <property type="entry name" value="MCM_N"/>
</dbReference>
<dbReference type="SUPFAM" id="SSF50249">
    <property type="entry name" value="Nucleic acid-binding proteins"/>
    <property type="match status" value="1"/>
</dbReference>
<dbReference type="GO" id="GO:0017116">
    <property type="term" value="F:single-stranded DNA helicase activity"/>
    <property type="evidence" value="ECO:0007669"/>
    <property type="project" value="TreeGrafter"/>
</dbReference>
<reference evidence="5" key="5">
    <citation type="journal article" date="2021" name="G3 (Bethesda)">
        <title>Aegilops tauschii genome assembly Aet v5.0 features greater sequence contiguity and improved annotation.</title>
        <authorList>
            <person name="Wang L."/>
            <person name="Zhu T."/>
            <person name="Rodriguez J.C."/>
            <person name="Deal K.R."/>
            <person name="Dubcovsky J."/>
            <person name="McGuire P.E."/>
            <person name="Lux T."/>
            <person name="Spannagl M."/>
            <person name="Mayer K.F.X."/>
            <person name="Baldrich P."/>
            <person name="Meyers B.C."/>
            <person name="Huo N."/>
            <person name="Gu Y.Q."/>
            <person name="Zhou H."/>
            <person name="Devos K.M."/>
            <person name="Bennetzen J.L."/>
            <person name="Unver T."/>
            <person name="Budak H."/>
            <person name="Gulick P.J."/>
            <person name="Galiba G."/>
            <person name="Kalapos B."/>
            <person name="Nelson D.R."/>
            <person name="Li P."/>
            <person name="You F.M."/>
            <person name="Luo M.C."/>
            <person name="Dvorak J."/>
        </authorList>
    </citation>
    <scope>NUCLEOTIDE SEQUENCE [LARGE SCALE GENOMIC DNA]</scope>
    <source>
        <strain evidence="5">cv. AL8/78</strain>
    </source>
</reference>
<dbReference type="Proteomes" id="UP000015105">
    <property type="component" value="Chromosome 1D"/>
</dbReference>
<dbReference type="InterPro" id="IPR033762">
    <property type="entry name" value="MCM_OB"/>
</dbReference>